<evidence type="ECO:0000313" key="2">
    <source>
        <dbReference type="Proteomes" id="UP000011864"/>
    </source>
</evidence>
<accession>M4RI16</accession>
<organism evidence="1 2">
    <name type="scientific">Paraglaciecola psychrophila 170</name>
    <dbReference type="NCBI Taxonomy" id="1129794"/>
    <lineage>
        <taxon>Bacteria</taxon>
        <taxon>Pseudomonadati</taxon>
        <taxon>Pseudomonadota</taxon>
        <taxon>Gammaproteobacteria</taxon>
        <taxon>Alteromonadales</taxon>
        <taxon>Alteromonadaceae</taxon>
        <taxon>Paraglaciecola</taxon>
    </lineage>
</organism>
<protein>
    <submittedName>
        <fullName evidence="1">Uncharacterized protein</fullName>
    </submittedName>
</protein>
<evidence type="ECO:0000313" key="1">
    <source>
        <dbReference type="EMBL" id="AGH43185.1"/>
    </source>
</evidence>
<name>M4RI16_9ALTE</name>
<sequence length="46" mass="5035">MNVPNGTENGATDTTHSRMSYKFTSIKIVGKKLSVNFSHCCLETVS</sequence>
<dbReference type="AlphaFoldDB" id="M4RI16"/>
<gene>
    <name evidence="1" type="ORF">C427_1076</name>
</gene>
<dbReference type="KEGG" id="gps:C427_1076"/>
<proteinExistence type="predicted"/>
<keyword evidence="2" id="KW-1185">Reference proteome</keyword>
<dbReference type="Proteomes" id="UP000011864">
    <property type="component" value="Chromosome"/>
</dbReference>
<dbReference type="EMBL" id="CP003837">
    <property type="protein sequence ID" value="AGH43185.1"/>
    <property type="molecule type" value="Genomic_DNA"/>
</dbReference>
<dbReference type="PATRIC" id="fig|1129794.4.peg.1063"/>
<dbReference type="HOGENOM" id="CLU_3186875_0_0_6"/>
<reference evidence="1 2" key="1">
    <citation type="journal article" date="2013" name="Genome Announc.">
        <title>Complete Genome Sequence of Glaciecola psychrophila Strain 170T.</title>
        <authorList>
            <person name="Yin J."/>
            <person name="Chen J."/>
            <person name="Liu G."/>
            <person name="Yu Y."/>
            <person name="Song L."/>
            <person name="Wang X."/>
            <person name="Qu X."/>
        </authorList>
    </citation>
    <scope>NUCLEOTIDE SEQUENCE [LARGE SCALE GENOMIC DNA]</scope>
    <source>
        <strain evidence="1 2">170</strain>
    </source>
</reference>